<dbReference type="InterPro" id="IPR000566">
    <property type="entry name" value="Lipocln_cytosolic_FA-bd_dom"/>
</dbReference>
<accession>A0ABM1DGT8</accession>
<dbReference type="PANTHER" id="PTHR11430:SF65">
    <property type="entry name" value="ODORANT-BINDING PROTEIN 1A-RELATED"/>
    <property type="match status" value="1"/>
</dbReference>
<dbReference type="InterPro" id="IPR002448">
    <property type="entry name" value="OBP-like"/>
</dbReference>
<dbReference type="PRINTS" id="PR01173">
    <property type="entry name" value="ODORANTBNDNG"/>
</dbReference>
<keyword evidence="3" id="KW-0964">Secreted</keyword>
<dbReference type="InterPro" id="IPR012674">
    <property type="entry name" value="Calycin"/>
</dbReference>
<sequence>MKILLLTLVLGLVCAAQEPQSETNFSLVSGEWKTLYVASSNIEKISENGPFRAFVRRLDFDSEGDTIAFTFLVKVNGQCTIIHSVATKIEGNVYISDYAGINGFKILDLSENAIIGYILNVDEEGLVTKIIALLGKGNDINEEDIEKFKELTRQRGIPEENTLNIINIDDCPTND</sequence>
<evidence type="ECO:0000256" key="4">
    <source>
        <dbReference type="SAM" id="SignalP"/>
    </source>
</evidence>
<feature type="signal peptide" evidence="4">
    <location>
        <begin position="1"/>
        <end position="15"/>
    </location>
</feature>
<dbReference type="SUPFAM" id="SSF50814">
    <property type="entry name" value="Lipocalins"/>
    <property type="match status" value="1"/>
</dbReference>
<keyword evidence="6" id="KW-1185">Reference proteome</keyword>
<feature type="chain" id="PRO_5046255859" evidence="4">
    <location>
        <begin position="16"/>
        <end position="175"/>
    </location>
</feature>
<evidence type="ECO:0000313" key="7">
    <source>
        <dbReference type="RefSeq" id="XP_014651019.1"/>
    </source>
</evidence>
<dbReference type="GeneID" id="101405291"/>
<proteinExistence type="inferred from homology"/>
<evidence type="ECO:0000256" key="1">
    <source>
        <dbReference type="ARBA" id="ARBA00004613"/>
    </source>
</evidence>
<gene>
    <name evidence="7" type="primary">LOC101405291</name>
</gene>
<keyword evidence="4" id="KW-0732">Signal</keyword>
<evidence type="ECO:0000256" key="2">
    <source>
        <dbReference type="ARBA" id="ARBA00006889"/>
    </source>
</evidence>
<protein>
    <submittedName>
        <fullName evidence="7">Odorant-binding protein-like</fullName>
    </submittedName>
</protein>
<dbReference type="Gene3D" id="2.40.128.20">
    <property type="match status" value="1"/>
</dbReference>
<evidence type="ECO:0000259" key="5">
    <source>
        <dbReference type="Pfam" id="PF00061"/>
    </source>
</evidence>
<dbReference type="RefSeq" id="XP_014651019.1">
    <property type="nucleotide sequence ID" value="XM_014795533.1"/>
</dbReference>
<comment type="similarity">
    <text evidence="2">Belongs to the calycin superfamily. Lipocalin family.</text>
</comment>
<organism evidence="6 7">
    <name type="scientific">Ceratotherium simum simum</name>
    <name type="common">Southern white rhinoceros</name>
    <dbReference type="NCBI Taxonomy" id="73337"/>
    <lineage>
        <taxon>Eukaryota</taxon>
        <taxon>Metazoa</taxon>
        <taxon>Chordata</taxon>
        <taxon>Craniata</taxon>
        <taxon>Vertebrata</taxon>
        <taxon>Euteleostomi</taxon>
        <taxon>Mammalia</taxon>
        <taxon>Eutheria</taxon>
        <taxon>Laurasiatheria</taxon>
        <taxon>Perissodactyla</taxon>
        <taxon>Rhinocerotidae</taxon>
        <taxon>Ceratotherium</taxon>
    </lineage>
</organism>
<comment type="subcellular location">
    <subcellularLocation>
        <location evidence="1">Secreted</location>
    </subcellularLocation>
</comment>
<evidence type="ECO:0000256" key="3">
    <source>
        <dbReference type="ARBA" id="ARBA00022525"/>
    </source>
</evidence>
<evidence type="ECO:0000313" key="6">
    <source>
        <dbReference type="Proteomes" id="UP000694910"/>
    </source>
</evidence>
<reference evidence="7" key="1">
    <citation type="submission" date="2025-08" db="UniProtKB">
        <authorList>
            <consortium name="RefSeq"/>
        </authorList>
    </citation>
    <scope>IDENTIFICATION</scope>
</reference>
<feature type="domain" description="Lipocalin/cytosolic fatty-acid binding" evidence="5">
    <location>
        <begin position="29"/>
        <end position="165"/>
    </location>
</feature>
<dbReference type="InterPro" id="IPR002345">
    <property type="entry name" value="Lipocalin"/>
</dbReference>
<name>A0ABM1DGT8_CERSS</name>
<dbReference type="Proteomes" id="UP000694910">
    <property type="component" value="Unplaced"/>
</dbReference>
<dbReference type="Pfam" id="PF00061">
    <property type="entry name" value="Lipocalin"/>
    <property type="match status" value="1"/>
</dbReference>
<dbReference type="PANTHER" id="PTHR11430">
    <property type="entry name" value="LIPOCALIN"/>
    <property type="match status" value="1"/>
</dbReference>